<dbReference type="EMBL" id="JAHHUM010000308">
    <property type="protein sequence ID" value="KAK5621356.1"/>
    <property type="molecule type" value="Genomic_DNA"/>
</dbReference>
<dbReference type="AlphaFoldDB" id="A0AAV9SJ90"/>
<dbReference type="Proteomes" id="UP001311232">
    <property type="component" value="Unassembled WGS sequence"/>
</dbReference>
<gene>
    <name evidence="2" type="ORF">CRENBAI_009303</name>
</gene>
<proteinExistence type="predicted"/>
<feature type="region of interest" description="Disordered" evidence="1">
    <location>
        <begin position="1"/>
        <end position="25"/>
    </location>
</feature>
<protein>
    <submittedName>
        <fullName evidence="2">Uncharacterized protein</fullName>
    </submittedName>
</protein>
<evidence type="ECO:0000313" key="3">
    <source>
        <dbReference type="Proteomes" id="UP001311232"/>
    </source>
</evidence>
<keyword evidence="3" id="KW-1185">Reference proteome</keyword>
<reference evidence="2 3" key="1">
    <citation type="submission" date="2021-06" db="EMBL/GenBank/DDBJ databases">
        <authorList>
            <person name="Palmer J.M."/>
        </authorList>
    </citation>
    <scope>NUCLEOTIDE SEQUENCE [LARGE SCALE GENOMIC DNA]</scope>
    <source>
        <strain evidence="2 3">MEX-2019</strain>
        <tissue evidence="2">Muscle</tissue>
    </source>
</reference>
<evidence type="ECO:0000313" key="2">
    <source>
        <dbReference type="EMBL" id="KAK5621356.1"/>
    </source>
</evidence>
<accession>A0AAV9SJ90</accession>
<sequence length="226" mass="25624">MFCGRSSHLPTDIKKKKPELKAEHRDPEHFILTPIPHFHTGQLLFRTAIKTQHEEKKERLPDKLRSVALPKLRLAAETERDRCKSRGLPKGGVASRSLSVRIQQLSHSPSAPPQFALFPPLSLFVSLRSCWVLFRPSWMIKPLCNSAANGALEKQVPSQGGVALQPIFNYNNASLWNRSEPERTPVLQHCQEPESEYSWERLIRLRANTVPWVGTTLHSTLSQSEG</sequence>
<comment type="caution">
    <text evidence="2">The sequence shown here is derived from an EMBL/GenBank/DDBJ whole genome shotgun (WGS) entry which is preliminary data.</text>
</comment>
<name>A0AAV9SJ90_9TELE</name>
<organism evidence="2 3">
    <name type="scientific">Crenichthys baileyi</name>
    <name type="common">White River springfish</name>
    <dbReference type="NCBI Taxonomy" id="28760"/>
    <lineage>
        <taxon>Eukaryota</taxon>
        <taxon>Metazoa</taxon>
        <taxon>Chordata</taxon>
        <taxon>Craniata</taxon>
        <taxon>Vertebrata</taxon>
        <taxon>Euteleostomi</taxon>
        <taxon>Actinopterygii</taxon>
        <taxon>Neopterygii</taxon>
        <taxon>Teleostei</taxon>
        <taxon>Neoteleostei</taxon>
        <taxon>Acanthomorphata</taxon>
        <taxon>Ovalentaria</taxon>
        <taxon>Atherinomorphae</taxon>
        <taxon>Cyprinodontiformes</taxon>
        <taxon>Goodeidae</taxon>
        <taxon>Crenichthys</taxon>
    </lineage>
</organism>
<evidence type="ECO:0000256" key="1">
    <source>
        <dbReference type="SAM" id="MobiDB-lite"/>
    </source>
</evidence>